<dbReference type="RefSeq" id="XP_033589303.1">
    <property type="nucleotide sequence ID" value="XM_033729755.1"/>
</dbReference>
<feature type="compositionally biased region" description="Low complexity" evidence="1">
    <location>
        <begin position="453"/>
        <end position="472"/>
    </location>
</feature>
<keyword evidence="3" id="KW-1185">Reference proteome</keyword>
<feature type="region of interest" description="Disordered" evidence="1">
    <location>
        <begin position="245"/>
        <end position="272"/>
    </location>
</feature>
<name>A0A6A6PTE2_9PEZI</name>
<evidence type="ECO:0000313" key="3">
    <source>
        <dbReference type="Proteomes" id="UP000799767"/>
    </source>
</evidence>
<proteinExistence type="predicted"/>
<dbReference type="GeneID" id="54470757"/>
<feature type="compositionally biased region" description="Low complexity" evidence="1">
    <location>
        <begin position="382"/>
        <end position="395"/>
    </location>
</feature>
<feature type="region of interest" description="Disordered" evidence="1">
    <location>
        <begin position="745"/>
        <end position="787"/>
    </location>
</feature>
<protein>
    <submittedName>
        <fullName evidence="2">Uncharacterized protein</fullName>
    </submittedName>
</protein>
<reference evidence="2" key="1">
    <citation type="journal article" date="2020" name="Stud. Mycol.">
        <title>101 Dothideomycetes genomes: a test case for predicting lifestyles and emergence of pathogens.</title>
        <authorList>
            <person name="Haridas S."/>
            <person name="Albert R."/>
            <person name="Binder M."/>
            <person name="Bloem J."/>
            <person name="Labutti K."/>
            <person name="Salamov A."/>
            <person name="Andreopoulos B."/>
            <person name="Baker S."/>
            <person name="Barry K."/>
            <person name="Bills G."/>
            <person name="Bluhm B."/>
            <person name="Cannon C."/>
            <person name="Castanera R."/>
            <person name="Culley D."/>
            <person name="Daum C."/>
            <person name="Ezra D."/>
            <person name="Gonzalez J."/>
            <person name="Henrissat B."/>
            <person name="Kuo A."/>
            <person name="Liang C."/>
            <person name="Lipzen A."/>
            <person name="Lutzoni F."/>
            <person name="Magnuson J."/>
            <person name="Mondo S."/>
            <person name="Nolan M."/>
            <person name="Ohm R."/>
            <person name="Pangilinan J."/>
            <person name="Park H.-J."/>
            <person name="Ramirez L."/>
            <person name="Alfaro M."/>
            <person name="Sun H."/>
            <person name="Tritt A."/>
            <person name="Yoshinaga Y."/>
            <person name="Zwiers L.-H."/>
            <person name="Turgeon B."/>
            <person name="Goodwin S."/>
            <person name="Spatafora J."/>
            <person name="Crous P."/>
            <person name="Grigoriev I."/>
        </authorList>
    </citation>
    <scope>NUCLEOTIDE SEQUENCE</scope>
    <source>
        <strain evidence="2">CBS 113389</strain>
    </source>
</reference>
<dbReference type="AlphaFoldDB" id="A0A6A6PTE2"/>
<gene>
    <name evidence="2" type="ORF">BDY17DRAFT_165337</name>
</gene>
<sequence length="976" mass="106904">MKRCGWSQFRGPRSRGAPSSLIDLVMASASRSWIPACRLTPHTTAKAPGEIMQCILQPSGLPMTLQTTFKIRVAGEGLACVTGYPRTRPDCAVCTPSEQLPHLTRYHGLVSRLMRAGSSITTTSPRAVSHGTFRRLSARAFRLFADPIVGPGGLHKFTPSHVRAPRLMRRGLLLSLGTTITSHESWNYLIPLFLLLLPDFFFLSIHPIPLPLSLCPTQPANPPLSQSSLSLRLSRSLVDVLQANSPSSTSSNFNKLQPPSFQPTNKAKTSSQIREIVKNHPGAFTAANQNYYIDDMDSSSTYHAKRQADMTANATSNVSSKASNATATANGKFKMPAPENHVSKAPRAAENDISPSRKSKRLEQKAEKMADEQESKVTINPSTTTTKSAGATSLANVTTPEKVTSKNAVKSATPVTKPVTRSTSAASTASAVSNDLPASNDLSTNGNRKKVKTQAPTATRAASAANAVNTAADDNESDDANHAAEDPANDEQEEGSKFIGTPTGRGTSLEKPEGGPLPAPWPCAERDCKTGQTWWPRDGKDSYGRKVISQFFGRNKRETMVIPPEVWHNYCRKHYQTGVYKAKAENNKCMYVIRNINMQLARIQLWRPQATFQVQPDKYASERLTKYYLIKGANGPETAAQKLANARAAASSETRTNRAGKTVKLNEIDKWPIDHLVYFKEHFTSETADQSFNDLKAIIAWVIGLIEAGEIVCLPPMEFLIAEQAAGETVNDKDNNYNDWLALEDPEAYGDNDDDEDEEETEEDATNEAESRSEAAGTDDDDDDEEQLSDDFDFKKAVKNVKTALQALSPSSSTSSSNSPSNTFTYTPFEPSYPGAVPASSTYYTKPGSGMKRKLWESYDEEDEAVFDASPLQKKYKADISPSQKKRKADVDADDEYAVMMEVERQYQAKKRELHTQALASLPAFVPSTVSAKAGQLKGMAGGVVAYAFSNGMKRGIDFEEDAEEFAYSGKRRRSF</sequence>
<feature type="compositionally biased region" description="Basic and acidic residues" evidence="1">
    <location>
        <begin position="361"/>
        <end position="375"/>
    </location>
</feature>
<dbReference type="OrthoDB" id="4161595at2759"/>
<feature type="compositionally biased region" description="Acidic residues" evidence="1">
    <location>
        <begin position="777"/>
        <end position="787"/>
    </location>
</feature>
<feature type="compositionally biased region" description="Low complexity" evidence="1">
    <location>
        <begin position="422"/>
        <end position="431"/>
    </location>
</feature>
<feature type="compositionally biased region" description="Polar residues" evidence="1">
    <location>
        <begin position="432"/>
        <end position="446"/>
    </location>
</feature>
<feature type="compositionally biased region" description="Acidic residues" evidence="1">
    <location>
        <begin position="745"/>
        <end position="767"/>
    </location>
</feature>
<evidence type="ECO:0000256" key="1">
    <source>
        <dbReference type="SAM" id="MobiDB-lite"/>
    </source>
</evidence>
<dbReference type="Proteomes" id="UP000799767">
    <property type="component" value="Unassembled WGS sequence"/>
</dbReference>
<evidence type="ECO:0000313" key="2">
    <source>
        <dbReference type="EMBL" id="KAF2482733.1"/>
    </source>
</evidence>
<feature type="compositionally biased region" description="Polar residues" evidence="1">
    <location>
        <begin position="396"/>
        <end position="414"/>
    </location>
</feature>
<organism evidence="2 3">
    <name type="scientific">Neohortaea acidophila</name>
    <dbReference type="NCBI Taxonomy" id="245834"/>
    <lineage>
        <taxon>Eukaryota</taxon>
        <taxon>Fungi</taxon>
        <taxon>Dikarya</taxon>
        <taxon>Ascomycota</taxon>
        <taxon>Pezizomycotina</taxon>
        <taxon>Dothideomycetes</taxon>
        <taxon>Dothideomycetidae</taxon>
        <taxon>Mycosphaerellales</taxon>
        <taxon>Teratosphaeriaceae</taxon>
        <taxon>Neohortaea</taxon>
    </lineage>
</organism>
<accession>A0A6A6PTE2</accession>
<feature type="region of interest" description="Disordered" evidence="1">
    <location>
        <begin position="313"/>
        <end position="523"/>
    </location>
</feature>
<feature type="compositionally biased region" description="Low complexity" evidence="1">
    <location>
        <begin position="313"/>
        <end position="330"/>
    </location>
</feature>
<dbReference type="EMBL" id="MU001636">
    <property type="protein sequence ID" value="KAF2482733.1"/>
    <property type="molecule type" value="Genomic_DNA"/>
</dbReference>